<feature type="region of interest" description="Disordered" evidence="1">
    <location>
        <begin position="1"/>
        <end position="92"/>
    </location>
</feature>
<accession>A0A6J4MA28</accession>
<feature type="non-terminal residue" evidence="2">
    <location>
        <position position="255"/>
    </location>
</feature>
<dbReference type="EC" id="2.-.-.-" evidence="2"/>
<evidence type="ECO:0000256" key="1">
    <source>
        <dbReference type="SAM" id="MobiDB-lite"/>
    </source>
</evidence>
<feature type="compositionally biased region" description="Low complexity" evidence="1">
    <location>
        <begin position="44"/>
        <end position="83"/>
    </location>
</feature>
<feature type="region of interest" description="Disordered" evidence="1">
    <location>
        <begin position="144"/>
        <end position="255"/>
    </location>
</feature>
<reference evidence="2" key="1">
    <citation type="submission" date="2020-02" db="EMBL/GenBank/DDBJ databases">
        <authorList>
            <person name="Meier V. D."/>
        </authorList>
    </citation>
    <scope>NUCLEOTIDE SEQUENCE</scope>
    <source>
        <strain evidence="2">AVDCRST_MAG16</strain>
    </source>
</reference>
<feature type="compositionally biased region" description="Basic and acidic residues" evidence="1">
    <location>
        <begin position="144"/>
        <end position="157"/>
    </location>
</feature>
<feature type="non-terminal residue" evidence="2">
    <location>
        <position position="1"/>
    </location>
</feature>
<evidence type="ECO:0000313" key="2">
    <source>
        <dbReference type="EMBL" id="CAA9354034.1"/>
    </source>
</evidence>
<dbReference type="GO" id="GO:0016301">
    <property type="term" value="F:kinase activity"/>
    <property type="evidence" value="ECO:0007669"/>
    <property type="project" value="UniProtKB-KW"/>
</dbReference>
<keyword evidence="2" id="KW-0808">Transferase</keyword>
<keyword evidence="2" id="KW-0418">Kinase</keyword>
<dbReference type="EMBL" id="CADCUE010000237">
    <property type="protein sequence ID" value="CAA9354034.1"/>
    <property type="molecule type" value="Genomic_DNA"/>
</dbReference>
<sequence length="255" mass="25899">EPSVPGRPVRPAGEEGSGDASGAGGGADAAAAAAARRSDRRAPARTAAVRGVRGLGRLRQGRGHQAPGGAHGPAARAGRAVRGAHARREAPPLPVALLAGPAGLGRIRGARPLLVRPGARRARRGVRHRGAVVAGVRGDHAVRAHPERRGDDPRQVLDARLGGGAAGPLREPRPRPAALLEAHGRGLAQPREAAGLRGRGRGHARAHRPPVGAVARGARRPEAAGAGDGRRDRVRGGGEGAALPRLRPGPLAREL</sequence>
<organism evidence="2">
    <name type="scientific">uncultured Frankineae bacterium</name>
    <dbReference type="NCBI Taxonomy" id="437475"/>
    <lineage>
        <taxon>Bacteria</taxon>
        <taxon>Bacillati</taxon>
        <taxon>Actinomycetota</taxon>
        <taxon>Actinomycetes</taxon>
        <taxon>Frankiales</taxon>
        <taxon>environmental samples</taxon>
    </lineage>
</organism>
<dbReference type="AlphaFoldDB" id="A0A6J4MA28"/>
<protein>
    <submittedName>
        <fullName evidence="2">Polyphosphate kinase 2</fullName>
        <ecNumber evidence="2">2.-.-.-</ecNumber>
    </submittedName>
</protein>
<feature type="compositionally biased region" description="Basic residues" evidence="1">
    <location>
        <begin position="198"/>
        <end position="208"/>
    </location>
</feature>
<proteinExistence type="predicted"/>
<name>A0A6J4MA28_9ACTN</name>
<gene>
    <name evidence="2" type="ORF">AVDCRST_MAG16-2573</name>
</gene>